<gene>
    <name evidence="1" type="ORF">BDN72DRAFT_906213</name>
</gene>
<name>A0ACD3A016_9AGAR</name>
<evidence type="ECO:0000313" key="1">
    <source>
        <dbReference type="EMBL" id="TFK59025.1"/>
    </source>
</evidence>
<keyword evidence="2" id="KW-1185">Reference proteome</keyword>
<accession>A0ACD3A016</accession>
<proteinExistence type="predicted"/>
<protein>
    <submittedName>
        <fullName evidence="1">Uncharacterized protein</fullName>
    </submittedName>
</protein>
<dbReference type="Proteomes" id="UP000308600">
    <property type="component" value="Unassembled WGS sequence"/>
</dbReference>
<dbReference type="EMBL" id="ML209104">
    <property type="protein sequence ID" value="TFK59025.1"/>
    <property type="molecule type" value="Genomic_DNA"/>
</dbReference>
<sequence length="241" mass="27504">MPPSRVTVRGYRRFLPPITNRIGVPRGRRDLSPDDTFDIATYRKVFVRRTNPSTGDRQHETVAGGRDTQRGRPATLYDHQDERLHRKEGDPSPIKRRVRSKSPESPERSDDEHGEDGHGEGEDSSDSESDVQACDRPMSPGKLSRPNDGGYSLEGVLKWKKERYNMVQKRLHKIAADKLDVRVLIKNQHAEALQAYLEEAVKVFPFLGKYPGAWPAEDFASIYVKNQRLKISKKKGKMRAE</sequence>
<evidence type="ECO:0000313" key="2">
    <source>
        <dbReference type="Proteomes" id="UP000308600"/>
    </source>
</evidence>
<organism evidence="1 2">
    <name type="scientific">Pluteus cervinus</name>
    <dbReference type="NCBI Taxonomy" id="181527"/>
    <lineage>
        <taxon>Eukaryota</taxon>
        <taxon>Fungi</taxon>
        <taxon>Dikarya</taxon>
        <taxon>Basidiomycota</taxon>
        <taxon>Agaricomycotina</taxon>
        <taxon>Agaricomycetes</taxon>
        <taxon>Agaricomycetidae</taxon>
        <taxon>Agaricales</taxon>
        <taxon>Pluteineae</taxon>
        <taxon>Pluteaceae</taxon>
        <taxon>Pluteus</taxon>
    </lineage>
</organism>
<reference evidence="1 2" key="1">
    <citation type="journal article" date="2019" name="Nat. Ecol. Evol.">
        <title>Megaphylogeny resolves global patterns of mushroom evolution.</title>
        <authorList>
            <person name="Varga T."/>
            <person name="Krizsan K."/>
            <person name="Foldi C."/>
            <person name="Dima B."/>
            <person name="Sanchez-Garcia M."/>
            <person name="Sanchez-Ramirez S."/>
            <person name="Szollosi G.J."/>
            <person name="Szarkandi J.G."/>
            <person name="Papp V."/>
            <person name="Albert L."/>
            <person name="Andreopoulos W."/>
            <person name="Angelini C."/>
            <person name="Antonin V."/>
            <person name="Barry K.W."/>
            <person name="Bougher N.L."/>
            <person name="Buchanan P."/>
            <person name="Buyck B."/>
            <person name="Bense V."/>
            <person name="Catcheside P."/>
            <person name="Chovatia M."/>
            <person name="Cooper J."/>
            <person name="Damon W."/>
            <person name="Desjardin D."/>
            <person name="Finy P."/>
            <person name="Geml J."/>
            <person name="Haridas S."/>
            <person name="Hughes K."/>
            <person name="Justo A."/>
            <person name="Karasinski D."/>
            <person name="Kautmanova I."/>
            <person name="Kiss B."/>
            <person name="Kocsube S."/>
            <person name="Kotiranta H."/>
            <person name="LaButti K.M."/>
            <person name="Lechner B.E."/>
            <person name="Liimatainen K."/>
            <person name="Lipzen A."/>
            <person name="Lukacs Z."/>
            <person name="Mihaltcheva S."/>
            <person name="Morgado L.N."/>
            <person name="Niskanen T."/>
            <person name="Noordeloos M.E."/>
            <person name="Ohm R.A."/>
            <person name="Ortiz-Santana B."/>
            <person name="Ovrebo C."/>
            <person name="Racz N."/>
            <person name="Riley R."/>
            <person name="Savchenko A."/>
            <person name="Shiryaev A."/>
            <person name="Soop K."/>
            <person name="Spirin V."/>
            <person name="Szebenyi C."/>
            <person name="Tomsovsky M."/>
            <person name="Tulloss R.E."/>
            <person name="Uehling J."/>
            <person name="Grigoriev I.V."/>
            <person name="Vagvolgyi C."/>
            <person name="Papp T."/>
            <person name="Martin F.M."/>
            <person name="Miettinen O."/>
            <person name="Hibbett D.S."/>
            <person name="Nagy L.G."/>
        </authorList>
    </citation>
    <scope>NUCLEOTIDE SEQUENCE [LARGE SCALE GENOMIC DNA]</scope>
    <source>
        <strain evidence="1 2">NL-1719</strain>
    </source>
</reference>